<evidence type="ECO:0000256" key="1">
    <source>
        <dbReference type="SAM" id="MobiDB-lite"/>
    </source>
</evidence>
<organism evidence="3 4">
    <name type="scientific">Fasciola hepatica</name>
    <name type="common">Liver fluke</name>
    <dbReference type="NCBI Taxonomy" id="6192"/>
    <lineage>
        <taxon>Eukaryota</taxon>
        <taxon>Metazoa</taxon>
        <taxon>Spiralia</taxon>
        <taxon>Lophotrochozoa</taxon>
        <taxon>Platyhelminthes</taxon>
        <taxon>Trematoda</taxon>
        <taxon>Digenea</taxon>
        <taxon>Plagiorchiida</taxon>
        <taxon>Echinostomata</taxon>
        <taxon>Echinostomatoidea</taxon>
        <taxon>Fasciolidae</taxon>
        <taxon>Fasciola</taxon>
    </lineage>
</organism>
<dbReference type="Gene3D" id="3.30.710.10">
    <property type="entry name" value="Potassium Channel Kv1.1, Chain A"/>
    <property type="match status" value="1"/>
</dbReference>
<feature type="region of interest" description="Disordered" evidence="1">
    <location>
        <begin position="239"/>
        <end position="270"/>
    </location>
</feature>
<dbReference type="EMBL" id="JXXN02002488">
    <property type="protein sequence ID" value="THD22846.1"/>
    <property type="molecule type" value="Genomic_DNA"/>
</dbReference>
<dbReference type="InterPro" id="IPR042846">
    <property type="entry name" value="BTBD19"/>
</dbReference>
<dbReference type="InterPro" id="IPR011333">
    <property type="entry name" value="SKP1/BTB/POZ_sf"/>
</dbReference>
<dbReference type="SUPFAM" id="SSF54695">
    <property type="entry name" value="POZ domain"/>
    <property type="match status" value="1"/>
</dbReference>
<evidence type="ECO:0000313" key="4">
    <source>
        <dbReference type="Proteomes" id="UP000230066"/>
    </source>
</evidence>
<keyword evidence="4" id="KW-1185">Reference proteome</keyword>
<feature type="domain" description="BTB" evidence="2">
    <location>
        <begin position="46"/>
        <end position="112"/>
    </location>
</feature>
<proteinExistence type="predicted"/>
<protein>
    <recommendedName>
        <fullName evidence="2">BTB domain-containing protein</fullName>
    </recommendedName>
</protein>
<accession>A0A4E0R7I4</accession>
<reference evidence="3" key="1">
    <citation type="submission" date="2019-03" db="EMBL/GenBank/DDBJ databases">
        <title>Improved annotation for the trematode Fasciola hepatica.</title>
        <authorList>
            <person name="Choi Y.-J."/>
            <person name="Martin J."/>
            <person name="Mitreva M."/>
        </authorList>
    </citation>
    <scope>NUCLEOTIDE SEQUENCE [LARGE SCALE GENOMIC DNA]</scope>
</reference>
<dbReference type="SMART" id="SM00225">
    <property type="entry name" value="BTB"/>
    <property type="match status" value="1"/>
</dbReference>
<comment type="caution">
    <text evidence="3">The sequence shown here is derived from an EMBL/GenBank/DDBJ whole genome shotgun (WGS) entry which is preliminary data.</text>
</comment>
<sequence>MDRSFSRNWSDQSLSESTPKNQGFIYGSHQILARDMSKIVNRKLFSDVYFVVGSEKEKIWGHRCILSARCSMFRQLFLSEPNKFSFDLCSVKPLPFLLLLYFLYTNSISFDRLDIYEVFELMRLAEDYKCDELADLAEIQMGDLADPKTAFEFLPIAFHIGRNKLKASLIEYIEEYSSSLLVPTNEDLLQLSPKAIKAILESDQLDLDEIRTVEVARYWAENYLERVRESHANAERDNTRASIIKFQPSSDDSITDSSGVQNKAATQEKDDLGKYSSALQEALDQVADVMSALRLALIPPTDLLRLEEENLNKEVIPEQSFINAWRVLATHGLQTTTEEKKPLVQPRKGTVTRTQKRKSFIDPQLLARKSRSFNTRIPEFTTGRGFDS</sequence>
<feature type="compositionally biased region" description="Polar residues" evidence="1">
    <location>
        <begin position="247"/>
        <end position="265"/>
    </location>
</feature>
<dbReference type="Proteomes" id="UP000230066">
    <property type="component" value="Unassembled WGS sequence"/>
</dbReference>
<evidence type="ECO:0000259" key="2">
    <source>
        <dbReference type="PROSITE" id="PS50097"/>
    </source>
</evidence>
<name>A0A4E0R7I4_FASHE</name>
<evidence type="ECO:0000313" key="3">
    <source>
        <dbReference type="EMBL" id="THD22846.1"/>
    </source>
</evidence>
<dbReference type="AlphaFoldDB" id="A0A4E0R7I4"/>
<dbReference type="InterPro" id="IPR000210">
    <property type="entry name" value="BTB/POZ_dom"/>
</dbReference>
<dbReference type="PANTHER" id="PTHR46965:SF1">
    <property type="entry name" value="BTB_POZ DOMAIN-CONTAINING PROTEIN 19"/>
    <property type="match status" value="1"/>
</dbReference>
<dbReference type="Pfam" id="PF00651">
    <property type="entry name" value="BTB"/>
    <property type="match status" value="1"/>
</dbReference>
<dbReference type="PROSITE" id="PS50097">
    <property type="entry name" value="BTB"/>
    <property type="match status" value="1"/>
</dbReference>
<gene>
    <name evidence="3" type="ORF">D915_006528</name>
</gene>
<dbReference type="PANTHER" id="PTHR46965">
    <property type="entry name" value="BTB/POZ DOMAIN-CONTAINING PROTEIN 19"/>
    <property type="match status" value="1"/>
</dbReference>